<accession>A0A1L2CU83</accession>
<sequence>MIHDVVITLTVQSDNEVLTNDEIIKAMEEKLSLMKAEPQMVKELAESAEVFD</sequence>
<dbReference type="EMBL" id="KU574722">
    <property type="protein sequence ID" value="AMM43585.1"/>
    <property type="molecule type" value="Genomic_DNA"/>
</dbReference>
<name>A0A1L2CU83_9CAUD</name>
<organism evidence="1 3">
    <name type="scientific">Pectobacterium phage vB_PcaM_CBB</name>
    <dbReference type="NCBI Taxonomy" id="2772511"/>
    <lineage>
        <taxon>Viruses</taxon>
        <taxon>Duplodnaviria</taxon>
        <taxon>Heunggongvirae</taxon>
        <taxon>Uroviricota</taxon>
        <taxon>Caudoviricetes</taxon>
        <taxon>Mimasvirus</taxon>
        <taxon>Mimasvirus CBB</taxon>
    </lineage>
</organism>
<gene>
    <name evidence="1" type="ORF">CBB_20</name>
    <name evidence="2" type="ORF">CBB_573</name>
</gene>
<dbReference type="EMBL" id="KU574722">
    <property type="protein sequence ID" value="AMM44136.1"/>
    <property type="molecule type" value="Genomic_DNA"/>
</dbReference>
<reference evidence="1" key="2">
    <citation type="submission" date="2016-01" db="EMBL/GenBank/DDBJ databases">
        <authorList>
            <person name="Oliw E.H."/>
        </authorList>
    </citation>
    <scope>NUCLEOTIDE SEQUENCE</scope>
</reference>
<evidence type="ECO:0000313" key="3">
    <source>
        <dbReference type="Proteomes" id="UP000223891"/>
    </source>
</evidence>
<dbReference type="Proteomes" id="UP000223891">
    <property type="component" value="Segment"/>
</dbReference>
<proteinExistence type="predicted"/>
<reference evidence="1" key="3">
    <citation type="journal article" date="2017" name="Front. Microbiol.">
        <title>Things Are Getting Hairy: Enterobacteria Bacteriophage vB_PcaM_CBB.</title>
        <authorList>
            <person name="Buttimer C."/>
            <person name="Hendrix H."/>
            <person name="Oliveira H."/>
            <person name="Casey A."/>
            <person name="Neve H."/>
            <person name="McAuliffe O."/>
            <person name="Ross R.P."/>
            <person name="Hill C."/>
            <person name="Noben J.P."/>
            <person name="O'Mahony J."/>
            <person name="Lavigne R."/>
            <person name="Coffey A."/>
        </authorList>
    </citation>
    <scope>NUCLEOTIDE SEQUENCE</scope>
</reference>
<evidence type="ECO:0000313" key="1">
    <source>
        <dbReference type="EMBL" id="AMM43585.1"/>
    </source>
</evidence>
<reference evidence="3" key="1">
    <citation type="submission" date="2016-01" db="EMBL/GenBank/DDBJ databases">
        <title>Isolation and Characterization of Enterobacteria phage CBB.</title>
        <authorList>
            <person name="Buttimer C.T.H."/>
            <person name="Hendrix H."/>
            <person name="Alexandre H."/>
            <person name="O'Mahony J."/>
            <person name="Lavigne R."/>
            <person name="Coffey A."/>
        </authorList>
    </citation>
    <scope>NUCLEOTIDE SEQUENCE [LARGE SCALE GENOMIC DNA]</scope>
</reference>
<keyword evidence="3" id="KW-1185">Reference proteome</keyword>
<evidence type="ECO:0000313" key="2">
    <source>
        <dbReference type="EMBL" id="AMM44136.1"/>
    </source>
</evidence>
<protein>
    <submittedName>
        <fullName evidence="1">Uncharacterized protein</fullName>
    </submittedName>
</protein>